<dbReference type="EMBL" id="JABZYP010000038">
    <property type="protein sequence ID" value="MBF1713650.1"/>
    <property type="molecule type" value="Genomic_DNA"/>
</dbReference>
<comment type="caution">
    <text evidence="1">The sequence shown here is derived from an EMBL/GenBank/DDBJ whole genome shotgun (WGS) entry which is preliminary data.</text>
</comment>
<proteinExistence type="predicted"/>
<dbReference type="Proteomes" id="UP000721045">
    <property type="component" value="Unassembled WGS sequence"/>
</dbReference>
<reference evidence="1" key="1">
    <citation type="submission" date="2020-04" db="EMBL/GenBank/DDBJ databases">
        <title>Deep metagenomics examines the oral microbiome during advanced dental caries in children, revealing novel taxa and co-occurrences with host molecules.</title>
        <authorList>
            <person name="Baker J.L."/>
            <person name="Morton J.T."/>
            <person name="Dinis M."/>
            <person name="Alvarez R."/>
            <person name="Tran N.C."/>
            <person name="Knight R."/>
            <person name="Edlund A."/>
        </authorList>
    </citation>
    <scope>NUCLEOTIDE SEQUENCE</scope>
    <source>
        <strain evidence="1">JCVI_23_bin.22</strain>
    </source>
</reference>
<dbReference type="AlphaFoldDB" id="A0A930RE84"/>
<organism evidence="1 2">
    <name type="scientific">Streptococcus intermedius</name>
    <dbReference type="NCBI Taxonomy" id="1338"/>
    <lineage>
        <taxon>Bacteria</taxon>
        <taxon>Bacillati</taxon>
        <taxon>Bacillota</taxon>
        <taxon>Bacilli</taxon>
        <taxon>Lactobacillales</taxon>
        <taxon>Streptococcaceae</taxon>
        <taxon>Streptococcus</taxon>
        <taxon>Streptococcus anginosus group</taxon>
    </lineage>
</organism>
<evidence type="ECO:0000313" key="1">
    <source>
        <dbReference type="EMBL" id="MBF1713650.1"/>
    </source>
</evidence>
<gene>
    <name evidence="1" type="ORF">HXO88_07980</name>
</gene>
<evidence type="ECO:0000313" key="2">
    <source>
        <dbReference type="Proteomes" id="UP000721045"/>
    </source>
</evidence>
<protein>
    <submittedName>
        <fullName evidence="1">Uncharacterized protein</fullName>
    </submittedName>
</protein>
<name>A0A930RE84_STRIT</name>
<accession>A0A930RE84</accession>
<sequence length="73" mass="8485">MRMNIGGNKMTKTVTYPRFVDVDRNGVFQKVFVTSNGNEEWCSPTGRELQEGPDVMDHWLEYEDSEGELHYGR</sequence>